<accession>A0A481YY08</accession>
<dbReference type="InterPro" id="IPR001810">
    <property type="entry name" value="F-box_dom"/>
</dbReference>
<dbReference type="Gene3D" id="2.130.10.30">
    <property type="entry name" value="Regulator of chromosome condensation 1/beta-lactamase-inhibitor protein II"/>
    <property type="match status" value="1"/>
</dbReference>
<dbReference type="PROSITE" id="PS50012">
    <property type="entry name" value="RCC1_3"/>
    <property type="match status" value="2"/>
</dbReference>
<dbReference type="SUPFAM" id="SSF50985">
    <property type="entry name" value="RCC1/BLIP-II"/>
    <property type="match status" value="1"/>
</dbReference>
<feature type="domain" description="F-box" evidence="2">
    <location>
        <begin position="61"/>
        <end position="107"/>
    </location>
</feature>
<dbReference type="InterPro" id="IPR009091">
    <property type="entry name" value="RCC1/BLIP-II"/>
</dbReference>
<dbReference type="InterPro" id="IPR000408">
    <property type="entry name" value="Reg_chr_condens"/>
</dbReference>
<dbReference type="Pfam" id="PF13540">
    <property type="entry name" value="RCC1_2"/>
    <property type="match status" value="3"/>
</dbReference>
<dbReference type="InterPro" id="IPR036047">
    <property type="entry name" value="F-box-like_dom_sf"/>
</dbReference>
<name>A0A481YY08_9VIRU</name>
<dbReference type="Pfam" id="PF00646">
    <property type="entry name" value="F-box"/>
    <property type="match status" value="1"/>
</dbReference>
<evidence type="ECO:0000313" key="3">
    <source>
        <dbReference type="EMBL" id="QBK87346.1"/>
    </source>
</evidence>
<organism evidence="3">
    <name type="scientific">Marseillevirus LCMAC201</name>
    <dbReference type="NCBI Taxonomy" id="2506605"/>
    <lineage>
        <taxon>Viruses</taxon>
        <taxon>Varidnaviria</taxon>
        <taxon>Bamfordvirae</taxon>
        <taxon>Nucleocytoviricota</taxon>
        <taxon>Megaviricetes</taxon>
        <taxon>Pimascovirales</taxon>
        <taxon>Pimascovirales incertae sedis</taxon>
        <taxon>Marseilleviridae</taxon>
    </lineage>
</organism>
<reference evidence="3" key="1">
    <citation type="journal article" date="2019" name="MBio">
        <title>Virus Genomes from Deep Sea Sediments Expand the Ocean Megavirome and Support Independent Origins of Viral Gigantism.</title>
        <authorList>
            <person name="Backstrom D."/>
            <person name="Yutin N."/>
            <person name="Jorgensen S.L."/>
            <person name="Dharamshi J."/>
            <person name="Homa F."/>
            <person name="Zaremba-Niedwiedzka K."/>
            <person name="Spang A."/>
            <person name="Wolf Y.I."/>
            <person name="Koonin E.V."/>
            <person name="Ettema T.J."/>
        </authorList>
    </citation>
    <scope>NUCLEOTIDE SEQUENCE</scope>
</reference>
<dbReference type="PANTHER" id="PTHR22870">
    <property type="entry name" value="REGULATOR OF CHROMOSOME CONDENSATION"/>
    <property type="match status" value="1"/>
</dbReference>
<gene>
    <name evidence="3" type="ORF">LCMAC201_02560</name>
</gene>
<sequence length="430" mass="47885">MTNVLLAVKDLRKSFTYQDITVLANYYSLSPNILNSDKYWLVAIHNLNKFMPQMNKQFMPQMNLEDLPYEDLFNIALELPLEDLKSLCLTNKAMAKICTTNSFWRMRYEKNHPMRIFPTISTNVWEITGILDDGTAFFSTVISGDYSKIIKPPDDHKFIQVVTTGNPSGTDVLCLLDNGNILKWDGKNQVILSQEGHKFIQVSAGDFHTLGLVDDGTVVGWGNNKYGQAPPIKKPPEGHKFIQVSAGGFHTLGLVDDGTVIGWGRNKYGQAPPIKKSPEGHKFIQVSAGNDHSLGLLDGGSVICWGSNYFGECRALNSLLTYENTYPNITKLISSNKTYSKESDNILECRFTQIAAGHNSSMGLLNDGRIFEWGRDVDSNPVSHVDGHKFIQIAHEHFSCGLLDDGTLLRWGAGKKDLVIIPPPGRSFKV</sequence>
<keyword evidence="1" id="KW-0677">Repeat</keyword>
<dbReference type="SUPFAM" id="SSF81383">
    <property type="entry name" value="F-box domain"/>
    <property type="match status" value="1"/>
</dbReference>
<evidence type="ECO:0000256" key="1">
    <source>
        <dbReference type="ARBA" id="ARBA00022737"/>
    </source>
</evidence>
<proteinExistence type="predicted"/>
<dbReference type="PANTHER" id="PTHR22870:SF408">
    <property type="entry name" value="OS09G0560450 PROTEIN"/>
    <property type="match status" value="1"/>
</dbReference>
<protein>
    <submittedName>
        <fullName evidence="3">F-box and regulator of chromosome condensation repeat protein</fullName>
    </submittedName>
</protein>
<dbReference type="EMBL" id="MK500349">
    <property type="protein sequence ID" value="QBK87346.1"/>
    <property type="molecule type" value="Genomic_DNA"/>
</dbReference>
<dbReference type="InterPro" id="IPR051210">
    <property type="entry name" value="Ub_ligase/GEF_domain"/>
</dbReference>
<dbReference type="PROSITE" id="PS50181">
    <property type="entry name" value="FBOX"/>
    <property type="match status" value="1"/>
</dbReference>
<dbReference type="PROSITE" id="PS00626">
    <property type="entry name" value="RCC1_2"/>
    <property type="match status" value="3"/>
</dbReference>
<evidence type="ECO:0000259" key="2">
    <source>
        <dbReference type="PROSITE" id="PS50181"/>
    </source>
</evidence>